<organism evidence="7 8">
    <name type="scientific">Lipomyces tetrasporus</name>
    <dbReference type="NCBI Taxonomy" id="54092"/>
    <lineage>
        <taxon>Eukaryota</taxon>
        <taxon>Fungi</taxon>
        <taxon>Dikarya</taxon>
        <taxon>Ascomycota</taxon>
        <taxon>Saccharomycotina</taxon>
        <taxon>Lipomycetes</taxon>
        <taxon>Lipomycetales</taxon>
        <taxon>Lipomycetaceae</taxon>
        <taxon>Lipomyces</taxon>
    </lineage>
</organism>
<dbReference type="PANTHER" id="PTHR10404:SF71">
    <property type="entry name" value="CARBOXYPEPTIDASE TRE2, PUTATIVE (AFU_ORTHOLOGUE AFUA_3G10650)-RELATED"/>
    <property type="match status" value="1"/>
</dbReference>
<evidence type="ECO:0000256" key="2">
    <source>
        <dbReference type="SAM" id="MobiDB-lite"/>
    </source>
</evidence>
<evidence type="ECO:0000313" key="7">
    <source>
        <dbReference type="EMBL" id="KAJ8101313.1"/>
    </source>
</evidence>
<evidence type="ECO:0000259" key="5">
    <source>
        <dbReference type="Pfam" id="PF04253"/>
    </source>
</evidence>
<keyword evidence="3" id="KW-0472">Membrane</keyword>
<dbReference type="Pfam" id="PF04389">
    <property type="entry name" value="Peptidase_M28"/>
    <property type="match status" value="1"/>
</dbReference>
<keyword evidence="3" id="KW-1133">Transmembrane helix</keyword>
<dbReference type="AlphaFoldDB" id="A0AAD7QU38"/>
<dbReference type="GO" id="GO:0004180">
    <property type="term" value="F:carboxypeptidase activity"/>
    <property type="evidence" value="ECO:0007669"/>
    <property type="project" value="TreeGrafter"/>
</dbReference>
<dbReference type="InterPro" id="IPR003137">
    <property type="entry name" value="PA_domain"/>
</dbReference>
<dbReference type="InterPro" id="IPR039373">
    <property type="entry name" value="Peptidase_M28B"/>
</dbReference>
<dbReference type="SUPFAM" id="SSF53187">
    <property type="entry name" value="Zn-dependent exopeptidases"/>
    <property type="match status" value="1"/>
</dbReference>
<evidence type="ECO:0000256" key="1">
    <source>
        <dbReference type="ARBA" id="ARBA00005634"/>
    </source>
</evidence>
<comment type="similarity">
    <text evidence="1">Belongs to the peptidase M28 family. M28B subfamily.</text>
</comment>
<dbReference type="Proteomes" id="UP001217417">
    <property type="component" value="Unassembled WGS sequence"/>
</dbReference>
<evidence type="ECO:0000313" key="8">
    <source>
        <dbReference type="Proteomes" id="UP001217417"/>
    </source>
</evidence>
<feature type="compositionally biased region" description="Low complexity" evidence="2">
    <location>
        <begin position="29"/>
        <end position="44"/>
    </location>
</feature>
<dbReference type="Gene3D" id="3.50.30.30">
    <property type="match status" value="1"/>
</dbReference>
<dbReference type="InterPro" id="IPR007484">
    <property type="entry name" value="Peptidase_M28"/>
</dbReference>
<dbReference type="Gene3D" id="3.40.630.10">
    <property type="entry name" value="Zn peptidases"/>
    <property type="match status" value="1"/>
</dbReference>
<feature type="transmembrane region" description="Helical" evidence="3">
    <location>
        <begin position="189"/>
        <end position="210"/>
    </location>
</feature>
<evidence type="ECO:0000259" key="4">
    <source>
        <dbReference type="Pfam" id="PF02225"/>
    </source>
</evidence>
<feature type="domain" description="Transferrin receptor-like dimerisation" evidence="5">
    <location>
        <begin position="801"/>
        <end position="929"/>
    </location>
</feature>
<dbReference type="FunFam" id="3.40.630.10:FF:000101">
    <property type="entry name" value="N-acetylated alpha-linked acidic dipeptidase like 1"/>
    <property type="match status" value="1"/>
</dbReference>
<dbReference type="Gene3D" id="1.20.930.40">
    <property type="entry name" value="Transferrin receptor-like, dimerisation domain"/>
    <property type="match status" value="1"/>
</dbReference>
<name>A0AAD7QU38_9ASCO</name>
<proteinExistence type="inferred from homology"/>
<dbReference type="CDD" id="cd02121">
    <property type="entry name" value="PA_GCPII_like"/>
    <property type="match status" value="1"/>
</dbReference>
<reference evidence="7" key="1">
    <citation type="submission" date="2023-03" db="EMBL/GenBank/DDBJ databases">
        <title>Near-Complete genome sequence of Lipomyces tetrasporous NRRL Y-64009, an oleaginous yeast capable of growing on lignocellulosic hydrolysates.</title>
        <authorList>
            <consortium name="Lawrence Berkeley National Laboratory"/>
            <person name="Jagtap S.S."/>
            <person name="Liu J.-J."/>
            <person name="Walukiewicz H.E."/>
            <person name="Pangilinan J."/>
            <person name="Lipzen A."/>
            <person name="Ahrendt S."/>
            <person name="Koriabine M."/>
            <person name="Cobaugh K."/>
            <person name="Salamov A."/>
            <person name="Yoshinaga Y."/>
            <person name="Ng V."/>
            <person name="Daum C."/>
            <person name="Grigoriev I.V."/>
            <person name="Slininger P.J."/>
            <person name="Dien B.S."/>
            <person name="Jin Y.-S."/>
            <person name="Rao C.V."/>
        </authorList>
    </citation>
    <scope>NUCLEOTIDE SEQUENCE</scope>
    <source>
        <strain evidence="7">NRRL Y-64009</strain>
    </source>
</reference>
<dbReference type="EMBL" id="JARPMG010000004">
    <property type="protein sequence ID" value="KAJ8101313.1"/>
    <property type="molecule type" value="Genomic_DNA"/>
</dbReference>
<dbReference type="GeneID" id="80882525"/>
<feature type="compositionally biased region" description="Low complexity" evidence="2">
    <location>
        <begin position="75"/>
        <end position="84"/>
    </location>
</feature>
<feature type="region of interest" description="Disordered" evidence="2">
    <location>
        <begin position="1"/>
        <end position="93"/>
    </location>
</feature>
<evidence type="ECO:0000259" key="6">
    <source>
        <dbReference type="Pfam" id="PF04389"/>
    </source>
</evidence>
<comment type="caution">
    <text evidence="7">The sequence shown here is derived from an EMBL/GenBank/DDBJ whole genome shotgun (WGS) entry which is preliminary data.</text>
</comment>
<feature type="domain" description="PA" evidence="4">
    <location>
        <begin position="348"/>
        <end position="432"/>
    </location>
</feature>
<protein>
    <submittedName>
        <fullName evidence="7">Uncharacterized protein</fullName>
    </submittedName>
</protein>
<feature type="compositionally biased region" description="Basic and acidic residues" evidence="2">
    <location>
        <begin position="1"/>
        <end position="10"/>
    </location>
</feature>
<dbReference type="InterPro" id="IPR036757">
    <property type="entry name" value="TFR-like_dimer_dom_sf"/>
</dbReference>
<sequence>MNMPDEEKSKLYLYSVPPPYDDLDDSEETAASSTSSSSSSCSSAINDRATQSAAEERQLIPRALVRHEPRRASSDDTVSLDLSTPRSSTEASGLRREIIQLDIVEPPPSTVLRPSIQSRLATSIKSKLTFLNRLSLKLNVFKGLGSRFQFISAFCHSVNSQYAGITSSVSNSLNARLEKFGNPLLIKRLAFVFMLSLGMWIVIATDLLPFGSSHGRPSWPPQHYELDSMREFFFNKVSAKGIATQIQALAALPHMAGTLGDMTMADYIAQQFRDINAFDVVETKEYDVFLTSANPSGQRLALLGDRKTPRDLRRQVVYEANLTEIEAEPGTFDRQPFPIHGLSSAGNVTGHVVYANYGTKKDFEKLTELGISLDGAIVICRYGLVHESLKIKAAEIYGAAGVVLFRDKPNKDVASYPDGRAIPEGAVQRGSAALRNWGPGDPLTRGWASTAVAGKDARSNSTSLVKIPSLPVSWEDTKHFLAALKGYGKKVDNSWIGQFSGVDEWWTGSADGPIANLQNSPVEHERQPIWNVIAKIEGTEQSEKAVILGAHRDAWCYGASDALSGTAVMLEVARILGYIAVEFTWRPLRSIYFASWDGTEQNLMGATEWVEDNADILRQDGMVYINLDQAVSGTQFHASGNPLLESVLLAALGEVYDPFRNQTVRDLWGNRDLPPLEGDKDTLPFQSFAGIASIDLGFSAPGGYPTRTCFDNKEWLNKFGDPSEVLVSPDVLVQLSFDRKDLADDGHPYVFHKLLTQIVGAMVIRLADEMVLPFDISSYARSITHYMTELEAYAGNSNKLEYQNLIKGISTLTESALQMENWNKEWMESFMSMGHAETTTMTAHRWSRNSRLTNFDKHLLHMDGLPDRDWFKHVIFAPQMWPPSVQDKSYSASGTFAAVRDALERGDNDEAQRWLDQISHQLYDAAQKLVG</sequence>
<dbReference type="SUPFAM" id="SSF52025">
    <property type="entry name" value="PA domain"/>
    <property type="match status" value="1"/>
</dbReference>
<dbReference type="PANTHER" id="PTHR10404">
    <property type="entry name" value="N-ACETYLATED-ALPHA-LINKED ACIDIC DIPEPTIDASE"/>
    <property type="match status" value="1"/>
</dbReference>
<dbReference type="InterPro" id="IPR046450">
    <property type="entry name" value="PA_dom_sf"/>
</dbReference>
<gene>
    <name evidence="7" type="ORF">POJ06DRAFT_251149</name>
</gene>
<dbReference type="RefSeq" id="XP_056044763.1">
    <property type="nucleotide sequence ID" value="XM_056187359.1"/>
</dbReference>
<evidence type="ECO:0000256" key="3">
    <source>
        <dbReference type="SAM" id="Phobius"/>
    </source>
</evidence>
<feature type="compositionally biased region" description="Basic and acidic residues" evidence="2">
    <location>
        <begin position="54"/>
        <end position="74"/>
    </location>
</feature>
<keyword evidence="8" id="KW-1185">Reference proteome</keyword>
<feature type="domain" description="Peptidase M28" evidence="6">
    <location>
        <begin position="531"/>
        <end position="696"/>
    </location>
</feature>
<keyword evidence="3" id="KW-0812">Transmembrane</keyword>
<dbReference type="Pfam" id="PF02225">
    <property type="entry name" value="PA"/>
    <property type="match status" value="1"/>
</dbReference>
<dbReference type="Pfam" id="PF04253">
    <property type="entry name" value="TFR_dimer"/>
    <property type="match status" value="1"/>
</dbReference>
<dbReference type="InterPro" id="IPR007365">
    <property type="entry name" value="TFR-like_dimer_dom"/>
</dbReference>
<dbReference type="SUPFAM" id="SSF47672">
    <property type="entry name" value="Transferrin receptor-like dimerisation domain"/>
    <property type="match status" value="1"/>
</dbReference>
<accession>A0AAD7QU38</accession>